<comment type="caution">
    <text evidence="1">The sequence shown here is derived from an EMBL/GenBank/DDBJ whole genome shotgun (WGS) entry which is preliminary data.</text>
</comment>
<dbReference type="STRING" id="411461.DORFOR_03337"/>
<proteinExistence type="predicted"/>
<dbReference type="EMBL" id="AAXA02000016">
    <property type="protein sequence ID" value="EDR45553.1"/>
    <property type="molecule type" value="Genomic_DNA"/>
</dbReference>
<dbReference type="AlphaFoldDB" id="B0GAM1"/>
<organism evidence="1 2">
    <name type="scientific">Dorea formicigenerans ATCC 27755</name>
    <dbReference type="NCBI Taxonomy" id="411461"/>
    <lineage>
        <taxon>Bacteria</taxon>
        <taxon>Bacillati</taxon>
        <taxon>Bacillota</taxon>
        <taxon>Clostridia</taxon>
        <taxon>Lachnospirales</taxon>
        <taxon>Lachnospiraceae</taxon>
        <taxon>Dorea</taxon>
    </lineage>
</organism>
<evidence type="ECO:0000313" key="1">
    <source>
        <dbReference type="EMBL" id="EDR45553.1"/>
    </source>
</evidence>
<reference evidence="1 2" key="1">
    <citation type="submission" date="2007-10" db="EMBL/GenBank/DDBJ databases">
        <title>Draft genome sequence of Dorea formicigenerans(ATCC 27755).</title>
        <authorList>
            <person name="Sudarsanam P."/>
            <person name="Ley R."/>
            <person name="Guruge J."/>
            <person name="Turnbaugh P.J."/>
            <person name="Mahowald M."/>
            <person name="Liep D."/>
            <person name="Gordon J."/>
        </authorList>
    </citation>
    <scope>NUCLEOTIDE SEQUENCE [LARGE SCALE GENOMIC DNA]</scope>
    <source>
        <strain evidence="1 2">ATCC 27755</strain>
    </source>
</reference>
<sequence length="51" mass="6149">MFTHCYACDRQTDRQVNSALFSILSIINRTHRLSSYKGEFVRFSMQRIYEK</sequence>
<dbReference type="eggNOG" id="ENOG502ZJAE">
    <property type="taxonomic scope" value="Bacteria"/>
</dbReference>
<protein>
    <submittedName>
        <fullName evidence="1">Uncharacterized protein</fullName>
    </submittedName>
</protein>
<dbReference type="PaxDb" id="411461-DORFOR_03337"/>
<reference evidence="1 2" key="2">
    <citation type="submission" date="2007-10" db="EMBL/GenBank/DDBJ databases">
        <authorList>
            <person name="Fulton L."/>
            <person name="Clifton S."/>
            <person name="Fulton B."/>
            <person name="Xu J."/>
            <person name="Minx P."/>
            <person name="Pepin K.H."/>
            <person name="Johnson M."/>
            <person name="Thiruvilangam P."/>
            <person name="Bhonagiri V."/>
            <person name="Nash W.E."/>
            <person name="Wang C."/>
            <person name="Mardis E.R."/>
            <person name="Wilson R.K."/>
        </authorList>
    </citation>
    <scope>NUCLEOTIDE SEQUENCE [LARGE SCALE GENOMIC DNA]</scope>
    <source>
        <strain evidence="1 2">ATCC 27755</strain>
    </source>
</reference>
<name>B0GAM1_9FIRM</name>
<gene>
    <name evidence="1" type="ORF">DORFOR_03337</name>
</gene>
<accession>B0GAM1</accession>
<dbReference type="Proteomes" id="UP000005359">
    <property type="component" value="Unassembled WGS sequence"/>
</dbReference>
<evidence type="ECO:0000313" key="2">
    <source>
        <dbReference type="Proteomes" id="UP000005359"/>
    </source>
</evidence>